<dbReference type="Pfam" id="PF00047">
    <property type="entry name" value="ig"/>
    <property type="match status" value="1"/>
</dbReference>
<keyword evidence="5" id="KW-0732">Signal</keyword>
<evidence type="ECO:0000256" key="8">
    <source>
        <dbReference type="ARBA" id="ARBA00023136"/>
    </source>
</evidence>
<accession>A0A212DCH9</accession>
<dbReference type="InterPro" id="IPR013783">
    <property type="entry name" value="Ig-like_fold"/>
</dbReference>
<organism evidence="17 18">
    <name type="scientific">Cervus elaphus hippelaphus</name>
    <name type="common">European red deer</name>
    <dbReference type="NCBI Taxonomy" id="46360"/>
    <lineage>
        <taxon>Eukaryota</taxon>
        <taxon>Metazoa</taxon>
        <taxon>Chordata</taxon>
        <taxon>Craniata</taxon>
        <taxon>Vertebrata</taxon>
        <taxon>Euteleostomi</taxon>
        <taxon>Mammalia</taxon>
        <taxon>Eutheria</taxon>
        <taxon>Laurasiatheria</taxon>
        <taxon>Artiodactyla</taxon>
        <taxon>Ruminantia</taxon>
        <taxon>Pecora</taxon>
        <taxon>Cervidae</taxon>
        <taxon>Cervinae</taxon>
        <taxon>Cervus</taxon>
    </lineage>
</organism>
<dbReference type="PANTHER" id="PTHR11738:SF14">
    <property type="entry name" value="NATURAL CYTOTOXICITY TRIGGERING RECEPTOR 1"/>
    <property type="match status" value="1"/>
</dbReference>
<comment type="subcellular location">
    <subcellularLocation>
        <location evidence="1">Cell membrane</location>
        <topology evidence="1">Single-pass type I membrane protein</topology>
    </subcellularLocation>
</comment>
<evidence type="ECO:0000256" key="11">
    <source>
        <dbReference type="ARBA" id="ARBA00023180"/>
    </source>
</evidence>
<dbReference type="GO" id="GO:0002764">
    <property type="term" value="P:immune response-regulating signaling pathway"/>
    <property type="evidence" value="ECO:0007669"/>
    <property type="project" value="TreeGrafter"/>
</dbReference>
<dbReference type="SMART" id="SM00409">
    <property type="entry name" value="IG"/>
    <property type="match status" value="1"/>
</dbReference>
<keyword evidence="3" id="KW-1003">Cell membrane</keyword>
<keyword evidence="11" id="KW-0325">Glycoprotein</keyword>
<dbReference type="InterPro" id="IPR003599">
    <property type="entry name" value="Ig_sub"/>
</dbReference>
<gene>
    <name evidence="17" type="ORF">Celaphus_00004888</name>
</gene>
<evidence type="ECO:0000256" key="10">
    <source>
        <dbReference type="ARBA" id="ARBA00023170"/>
    </source>
</evidence>
<keyword evidence="4 15" id="KW-0812">Transmembrane</keyword>
<dbReference type="Gene3D" id="2.60.40.10">
    <property type="entry name" value="Immunoglobulins"/>
    <property type="match status" value="2"/>
</dbReference>
<dbReference type="PANTHER" id="PTHR11738">
    <property type="entry name" value="MHC CLASS I NK CELL RECEPTOR"/>
    <property type="match status" value="1"/>
</dbReference>
<keyword evidence="8 15" id="KW-0472">Membrane</keyword>
<name>A0A212DCH9_CEREH</name>
<evidence type="ECO:0000256" key="4">
    <source>
        <dbReference type="ARBA" id="ARBA00022692"/>
    </source>
</evidence>
<evidence type="ECO:0000256" key="9">
    <source>
        <dbReference type="ARBA" id="ARBA00023157"/>
    </source>
</evidence>
<feature type="domain" description="Immunoglobulin" evidence="16">
    <location>
        <begin position="87"/>
        <end position="169"/>
    </location>
</feature>
<evidence type="ECO:0000256" key="2">
    <source>
        <dbReference type="ARBA" id="ARBA00006531"/>
    </source>
</evidence>
<evidence type="ECO:0000256" key="14">
    <source>
        <dbReference type="ARBA" id="ARBA00041225"/>
    </source>
</evidence>
<dbReference type="GO" id="GO:0005886">
    <property type="term" value="C:plasma membrane"/>
    <property type="evidence" value="ECO:0007669"/>
    <property type="project" value="UniProtKB-SubCell"/>
</dbReference>
<evidence type="ECO:0000259" key="16">
    <source>
        <dbReference type="SMART" id="SM00409"/>
    </source>
</evidence>
<reference evidence="17 18" key="1">
    <citation type="journal article" date="2018" name="Mol. Genet. Genomics">
        <title>The red deer Cervus elaphus genome CerEla1.0: sequencing, annotating, genes, and chromosomes.</title>
        <authorList>
            <person name="Bana N.A."/>
            <person name="Nyiri A."/>
            <person name="Nagy J."/>
            <person name="Frank K."/>
            <person name="Nagy T."/>
            <person name="Steger V."/>
            <person name="Schiller M."/>
            <person name="Lakatos P."/>
            <person name="Sugar L."/>
            <person name="Horn P."/>
            <person name="Barta E."/>
            <person name="Orosz L."/>
        </authorList>
    </citation>
    <scope>NUCLEOTIDE SEQUENCE [LARGE SCALE GENOMIC DNA]</scope>
    <source>
        <strain evidence="17">Hungarian</strain>
    </source>
</reference>
<evidence type="ECO:0000256" key="1">
    <source>
        <dbReference type="ARBA" id="ARBA00004251"/>
    </source>
</evidence>
<comment type="similarity">
    <text evidence="2">Belongs to the natural cytotoxicity receptor (NCR) family.</text>
</comment>
<dbReference type="Proteomes" id="UP000242450">
    <property type="component" value="Chromosome 4"/>
</dbReference>
<keyword evidence="7 15" id="KW-1133">Transmembrane helix</keyword>
<evidence type="ECO:0000256" key="7">
    <source>
        <dbReference type="ARBA" id="ARBA00022989"/>
    </source>
</evidence>
<evidence type="ECO:0000313" key="18">
    <source>
        <dbReference type="Proteomes" id="UP000242450"/>
    </source>
</evidence>
<evidence type="ECO:0000256" key="13">
    <source>
        <dbReference type="ARBA" id="ARBA00040484"/>
    </source>
</evidence>
<keyword evidence="10" id="KW-0675">Receptor</keyword>
<keyword evidence="18" id="KW-1185">Reference proteome</keyword>
<proteinExistence type="inferred from homology"/>
<dbReference type="EMBL" id="MKHE01000004">
    <property type="protein sequence ID" value="OWK15939.1"/>
    <property type="molecule type" value="Genomic_DNA"/>
</dbReference>
<dbReference type="InterPro" id="IPR036179">
    <property type="entry name" value="Ig-like_dom_sf"/>
</dbReference>
<protein>
    <recommendedName>
        <fullName evidence="13">Natural cytotoxicity triggering receptor 1</fullName>
    </recommendedName>
    <alternativeName>
        <fullName evidence="14">Natural killer cell p46-related protein</fullName>
    </alternativeName>
</protein>
<dbReference type="OrthoDB" id="6151406at2759"/>
<dbReference type="SUPFAM" id="SSF48726">
    <property type="entry name" value="Immunoglobulin"/>
    <property type="match status" value="2"/>
</dbReference>
<keyword evidence="6" id="KW-0677">Repeat</keyword>
<dbReference type="CDD" id="cd05751">
    <property type="entry name" value="IgC2_D1_LILR_KIR_like"/>
    <property type="match status" value="1"/>
</dbReference>
<sequence>MLSKPAIWVRPSFMIPKGRPAVIGCRGAGEAVEYQLHFEGGLSALERPKSPPVMNLVKFPIPAMTSHTAGQYRCSYRSGELWSELSDPLELVVTGENVTFRCQLETATSTFFLLKGGRSGRPQLRYGNLRAEFHLGPVTPAHRGTYRCFGSYNNHAWSFPSKPVKLLVKGDTGDTTFAPTEHTSSDHFLWNHTVQNLIRLGLAVLVLMALMGLLLEDWLHRRKSRERTHGASHRGCRRRL</sequence>
<keyword evidence="9" id="KW-1015">Disulfide bond</keyword>
<evidence type="ECO:0000313" key="17">
    <source>
        <dbReference type="EMBL" id="OWK15939.1"/>
    </source>
</evidence>
<evidence type="ECO:0000256" key="5">
    <source>
        <dbReference type="ARBA" id="ARBA00022729"/>
    </source>
</evidence>
<dbReference type="InterPro" id="IPR013151">
    <property type="entry name" value="Immunoglobulin_dom"/>
</dbReference>
<evidence type="ECO:0000256" key="12">
    <source>
        <dbReference type="ARBA" id="ARBA00023319"/>
    </source>
</evidence>
<evidence type="ECO:0000256" key="15">
    <source>
        <dbReference type="SAM" id="Phobius"/>
    </source>
</evidence>
<evidence type="ECO:0000256" key="6">
    <source>
        <dbReference type="ARBA" id="ARBA00022737"/>
    </source>
</evidence>
<evidence type="ECO:0000256" key="3">
    <source>
        <dbReference type="ARBA" id="ARBA00022475"/>
    </source>
</evidence>
<dbReference type="AlphaFoldDB" id="A0A212DCH9"/>
<dbReference type="FunFam" id="2.60.40.10:FF:000049">
    <property type="entry name" value="Leukocyte immunoglobulin-like receptor subfamily B member 1"/>
    <property type="match status" value="2"/>
</dbReference>
<feature type="transmembrane region" description="Helical" evidence="15">
    <location>
        <begin position="197"/>
        <end position="215"/>
    </location>
</feature>
<keyword evidence="12" id="KW-0393">Immunoglobulin domain</keyword>
<dbReference type="InterPro" id="IPR050412">
    <property type="entry name" value="Ig-like_Receptors_ImmuneReg"/>
</dbReference>
<comment type="caution">
    <text evidence="17">The sequence shown here is derived from an EMBL/GenBank/DDBJ whole genome shotgun (WGS) entry which is preliminary data.</text>
</comment>